<feature type="compositionally biased region" description="Basic and acidic residues" evidence="9">
    <location>
        <begin position="182"/>
        <end position="195"/>
    </location>
</feature>
<evidence type="ECO:0000256" key="1">
    <source>
        <dbReference type="ARBA" id="ARBA00001478"/>
    </source>
</evidence>
<dbReference type="InterPro" id="IPR013534">
    <property type="entry name" value="Starch_synth_cat_dom"/>
</dbReference>
<feature type="compositionally biased region" description="Polar residues" evidence="9">
    <location>
        <begin position="204"/>
        <end position="223"/>
    </location>
</feature>
<keyword evidence="6" id="KW-0808">Transferase</keyword>
<dbReference type="PANTHER" id="PTHR46083:SF3">
    <property type="entry name" value="UDP-GLYCOSYLTRANSFERASE SUPERFAMILY PROTEIN"/>
    <property type="match status" value="1"/>
</dbReference>
<dbReference type="EC" id="2.4.1.21" evidence="4"/>
<dbReference type="Pfam" id="PF08243">
    <property type="entry name" value="SPT2"/>
    <property type="match status" value="1"/>
</dbReference>
<dbReference type="Gene3D" id="3.40.50.2000">
    <property type="entry name" value="Glycogen Phosphorylase B"/>
    <property type="match status" value="4"/>
</dbReference>
<sequence>MTNGSKSGPREQLPKVTSEQKTKVQKLKHTRDYSFLLSEDAELPVPTKEPPPRKPSIPHSDAASAQVPLKSKQTLDNSGRRVHGSREERKTISMNGHLYPKAGSNKLTSASKPNSASVDSKKQFGSNNGNGPGRPVGPKGLPLKKPIATMEKKASASGVKNSIPGVQKKPLPSKLHQSISKPRLEQKKVLQEPKKSRMMPKQPMASSKPQMNKPQKQIPSHPTSRMHRPPKKKPVRRHSDDEDENAISMIRQMFGYNPSRFHDDGDDSDMEARYDDILKEERRSAKIARKEDEEQRILIEQEEERERLRKLKKPIPSPLHLPNQSTAHRKPVRARAICCLRSEGHDSAEMPRSSKVELEVKQNEIWGLFREAQQNILYLNKQRLMAVEALNKANREKQLLLDRIEQLEAEKQAGVGKDKLSLCWELLLRIDSMLLTGMISTGEASDLRRLIMDHKVIVADVFNEILLKKDAELLAELRHFSDRSKKSGFHIVHICTEMSPLISVGSLASYVTGLSHALQRKGHLVEVILPNVVRGIGVSLIQPLYYSSFFSREKLYGYSDDFERFTYFSRASLDYIAKSGKQPDVLHIHNWETAIVGPLFWDIFVNQCLEQPDKISLCGLEPPRLHRPDRLQDNTKAHLVNILKGAFPDLFSIAADKEATVADFLLTRNGNLHWEVTFVRNLQDWEIDALTSFLDLLYSVSLHDSGLDQLCWKRNSSKSFTVSSYYRCLNAPTIKQFPWKGIWKTKAPPRVVFFVWTAVLGKILTNDKLRKRRVILVDWCCMCKAAGESTDHLFLHCSMAKQLWDTILIMFGVQWVMPRTGGIVYSNKVVIMSSMHSKSRIISSFSHGLDPTLSTHKDKLVIAPYGFDNSTWDPSKDNFLPENYRAEDMKGKAVCKVALQQHLALSDSASTILIGCIFTELSDIDLENLKAVVRNATRRGVQVILMEINKKAITNIQELLKDQNVRFINRLDEAILHLVFAGSDIILCQSFDDPVLQVPHKALKYGAAPIAMTSTDNISRYFVDPDYRSSKFSQFISSGFGKMSLSQALDEIENNPSRWKQKIMAAMAMDFSWDAECYDMHVSAYTAIKNL</sequence>
<accession>A0A2N9ICS5</accession>
<evidence type="ECO:0000256" key="6">
    <source>
        <dbReference type="ARBA" id="ARBA00022679"/>
    </source>
</evidence>
<dbReference type="Pfam" id="PF08323">
    <property type="entry name" value="Glyco_transf_5"/>
    <property type="match status" value="1"/>
</dbReference>
<organism evidence="12">
    <name type="scientific">Fagus sylvatica</name>
    <name type="common">Beechnut</name>
    <dbReference type="NCBI Taxonomy" id="28930"/>
    <lineage>
        <taxon>Eukaryota</taxon>
        <taxon>Viridiplantae</taxon>
        <taxon>Streptophyta</taxon>
        <taxon>Embryophyta</taxon>
        <taxon>Tracheophyta</taxon>
        <taxon>Spermatophyta</taxon>
        <taxon>Magnoliopsida</taxon>
        <taxon>eudicotyledons</taxon>
        <taxon>Gunneridae</taxon>
        <taxon>Pentapetalae</taxon>
        <taxon>rosids</taxon>
        <taxon>fabids</taxon>
        <taxon>Fagales</taxon>
        <taxon>Fagaceae</taxon>
        <taxon>Fagus</taxon>
    </lineage>
</organism>
<dbReference type="GO" id="GO:0019252">
    <property type="term" value="P:starch biosynthetic process"/>
    <property type="evidence" value="ECO:0007669"/>
    <property type="project" value="UniProtKB-UniPathway"/>
</dbReference>
<evidence type="ECO:0000259" key="10">
    <source>
        <dbReference type="Pfam" id="PF08323"/>
    </source>
</evidence>
<comment type="similarity">
    <text evidence="3">Belongs to the SPT2 family.</text>
</comment>
<evidence type="ECO:0000256" key="3">
    <source>
        <dbReference type="ARBA" id="ARBA00006461"/>
    </source>
</evidence>
<protein>
    <recommendedName>
        <fullName evidence="4">starch synthase</fullName>
        <ecNumber evidence="4">2.4.1.21</ecNumber>
    </recommendedName>
</protein>
<keyword evidence="8" id="KW-0175">Coiled coil</keyword>
<keyword evidence="5" id="KW-0328">Glycosyltransferase</keyword>
<evidence type="ECO:0000256" key="9">
    <source>
        <dbReference type="SAM" id="MobiDB-lite"/>
    </source>
</evidence>
<evidence type="ECO:0000256" key="4">
    <source>
        <dbReference type="ARBA" id="ARBA00012588"/>
    </source>
</evidence>
<feature type="compositionally biased region" description="Basic residues" evidence="9">
    <location>
        <begin position="224"/>
        <end position="236"/>
    </location>
</feature>
<dbReference type="SUPFAM" id="SSF53756">
    <property type="entry name" value="UDP-Glycosyltransferase/glycogen phosphorylase"/>
    <property type="match status" value="2"/>
</dbReference>
<feature type="domain" description="Reverse transcriptase zinc-binding" evidence="11">
    <location>
        <begin position="720"/>
        <end position="804"/>
    </location>
</feature>
<evidence type="ECO:0000256" key="8">
    <source>
        <dbReference type="ARBA" id="ARBA00023054"/>
    </source>
</evidence>
<dbReference type="AlphaFoldDB" id="A0A2N9ICS5"/>
<reference evidence="12" key="1">
    <citation type="submission" date="2018-02" db="EMBL/GenBank/DDBJ databases">
        <authorList>
            <person name="Cohen D.B."/>
            <person name="Kent A.D."/>
        </authorList>
    </citation>
    <scope>NUCLEOTIDE SEQUENCE</scope>
</reference>
<dbReference type="PANTHER" id="PTHR46083">
    <property type="match status" value="1"/>
</dbReference>
<feature type="compositionally biased region" description="Basic and acidic residues" evidence="9">
    <location>
        <begin position="8"/>
        <end position="22"/>
    </location>
</feature>
<dbReference type="InterPro" id="IPR013256">
    <property type="entry name" value="Chromatin_SPT2"/>
</dbReference>
<dbReference type="SMART" id="SM00784">
    <property type="entry name" value="SPT2"/>
    <property type="match status" value="1"/>
</dbReference>
<feature type="compositionally biased region" description="Low complexity" evidence="9">
    <location>
        <begin position="136"/>
        <end position="146"/>
    </location>
</feature>
<gene>
    <name evidence="12" type="ORF">FSB_LOCUS49987</name>
</gene>
<dbReference type="InterPro" id="IPR026960">
    <property type="entry name" value="RVT-Znf"/>
</dbReference>
<proteinExistence type="inferred from homology"/>
<evidence type="ECO:0000256" key="2">
    <source>
        <dbReference type="ARBA" id="ARBA00004727"/>
    </source>
</evidence>
<keyword evidence="7" id="KW-0750">Starch biosynthesis</keyword>
<comment type="catalytic activity">
    <reaction evidence="1">
        <text>[(1-&gt;4)-alpha-D-glucosyl](n) + ADP-alpha-D-glucose = [(1-&gt;4)-alpha-D-glucosyl](n+1) + ADP + H(+)</text>
        <dbReference type="Rhea" id="RHEA:18189"/>
        <dbReference type="Rhea" id="RHEA-COMP:9584"/>
        <dbReference type="Rhea" id="RHEA-COMP:9587"/>
        <dbReference type="ChEBI" id="CHEBI:15378"/>
        <dbReference type="ChEBI" id="CHEBI:15444"/>
        <dbReference type="ChEBI" id="CHEBI:57498"/>
        <dbReference type="ChEBI" id="CHEBI:456216"/>
        <dbReference type="EC" id="2.4.1.21"/>
    </reaction>
</comment>
<comment type="pathway">
    <text evidence="2">Glycan biosynthesis; starch biosynthesis.</text>
</comment>
<dbReference type="UniPathway" id="UPA00152"/>
<evidence type="ECO:0000256" key="5">
    <source>
        <dbReference type="ARBA" id="ARBA00022676"/>
    </source>
</evidence>
<evidence type="ECO:0000313" key="12">
    <source>
        <dbReference type="EMBL" id="SPD22105.1"/>
    </source>
</evidence>
<dbReference type="Pfam" id="PF13966">
    <property type="entry name" value="zf-RVT"/>
    <property type="match status" value="1"/>
</dbReference>
<feature type="compositionally biased region" description="Polar residues" evidence="9">
    <location>
        <begin position="105"/>
        <end position="118"/>
    </location>
</feature>
<evidence type="ECO:0000256" key="7">
    <source>
        <dbReference type="ARBA" id="ARBA00022922"/>
    </source>
</evidence>
<feature type="region of interest" description="Disordered" evidence="9">
    <location>
        <begin position="1"/>
        <end position="246"/>
    </location>
</feature>
<name>A0A2N9ICS5_FAGSY</name>
<evidence type="ECO:0000259" key="11">
    <source>
        <dbReference type="Pfam" id="PF13966"/>
    </source>
</evidence>
<dbReference type="GO" id="GO:0009011">
    <property type="term" value="F:alpha-1,4-glucan glucosyltransferase (ADP-glucose donor) activity"/>
    <property type="evidence" value="ECO:0007669"/>
    <property type="project" value="UniProtKB-EC"/>
</dbReference>
<feature type="domain" description="Starch synthase catalytic" evidence="10">
    <location>
        <begin position="490"/>
        <end position="602"/>
    </location>
</feature>
<dbReference type="EMBL" id="OIVN01005357">
    <property type="protein sequence ID" value="SPD22105.1"/>
    <property type="molecule type" value="Genomic_DNA"/>
</dbReference>